<reference evidence="2 3" key="1">
    <citation type="submission" date="2016-01" db="EMBL/GenBank/DDBJ databases">
        <authorList>
            <person name="Manzoor S."/>
        </authorList>
    </citation>
    <scope>NUCLEOTIDE SEQUENCE [LARGE SCALE GENOMIC DNA]</scope>
    <source>
        <strain evidence="2">Methanoculleus sp MAB1</strain>
    </source>
</reference>
<dbReference type="EMBL" id="LT158599">
    <property type="protein sequence ID" value="CVK33036.1"/>
    <property type="molecule type" value="Genomic_DNA"/>
</dbReference>
<evidence type="ECO:0000256" key="1">
    <source>
        <dbReference type="SAM" id="MobiDB-lite"/>
    </source>
</evidence>
<gene>
    <name evidence="2" type="ORF">MMAB1_1823</name>
</gene>
<accession>A0A0X3BLP4</accession>
<evidence type="ECO:0000313" key="2">
    <source>
        <dbReference type="EMBL" id="CVK33036.1"/>
    </source>
</evidence>
<name>A0A0X3BLP4_9EURY</name>
<evidence type="ECO:0000313" key="3">
    <source>
        <dbReference type="Proteomes" id="UP000069850"/>
    </source>
</evidence>
<proteinExistence type="predicted"/>
<dbReference type="Proteomes" id="UP000069850">
    <property type="component" value="Chromosome 1"/>
</dbReference>
<sequence>MSNGKEGHGRYTNAGRERKGNPY</sequence>
<organism evidence="2 3">
    <name type="scientific">Methanoculleus bourgensis</name>
    <dbReference type="NCBI Taxonomy" id="83986"/>
    <lineage>
        <taxon>Archaea</taxon>
        <taxon>Methanobacteriati</taxon>
        <taxon>Methanobacteriota</taxon>
        <taxon>Stenosarchaea group</taxon>
        <taxon>Methanomicrobia</taxon>
        <taxon>Methanomicrobiales</taxon>
        <taxon>Methanomicrobiaceae</taxon>
        <taxon>Methanoculleus</taxon>
    </lineage>
</organism>
<dbReference type="KEGG" id="mema:MMAB1_1823"/>
<dbReference type="AlphaFoldDB" id="A0A0X3BLP4"/>
<protein>
    <submittedName>
        <fullName evidence="2">Uncharacterized protein</fullName>
    </submittedName>
</protein>
<feature type="region of interest" description="Disordered" evidence="1">
    <location>
        <begin position="1"/>
        <end position="23"/>
    </location>
</feature>